<feature type="compositionally biased region" description="Low complexity" evidence="12">
    <location>
        <begin position="240"/>
        <end position="252"/>
    </location>
</feature>
<dbReference type="Pfam" id="PF13432">
    <property type="entry name" value="TPR_16"/>
    <property type="match status" value="2"/>
</dbReference>
<dbReference type="Gene3D" id="3.30.200.20">
    <property type="entry name" value="Phosphorylase Kinase, domain 1"/>
    <property type="match status" value="1"/>
</dbReference>
<evidence type="ECO:0000256" key="2">
    <source>
        <dbReference type="ARBA" id="ARBA00004647"/>
    </source>
</evidence>
<evidence type="ECO:0000313" key="15">
    <source>
        <dbReference type="Proteomes" id="UP000324233"/>
    </source>
</evidence>
<dbReference type="PROSITE" id="PS00108">
    <property type="entry name" value="PROTEIN_KINASE_ST"/>
    <property type="match status" value="1"/>
</dbReference>
<evidence type="ECO:0000256" key="6">
    <source>
        <dbReference type="ARBA" id="ARBA00022741"/>
    </source>
</evidence>
<dbReference type="InterPro" id="IPR008271">
    <property type="entry name" value="Ser/Thr_kinase_AS"/>
</dbReference>
<evidence type="ECO:0000259" key="13">
    <source>
        <dbReference type="PROSITE" id="PS50011"/>
    </source>
</evidence>
<dbReference type="SMART" id="SM00220">
    <property type="entry name" value="S_TKc"/>
    <property type="match status" value="1"/>
</dbReference>
<comment type="similarity">
    <text evidence="3">Belongs to the protein kinase superfamily. NEK Ser/Thr protein kinase family. NIMA subfamily.</text>
</comment>
<keyword evidence="9" id="KW-0206">Cytoskeleton</keyword>
<dbReference type="PROSITE" id="PS50011">
    <property type="entry name" value="PROTEIN_KINASE_DOM"/>
    <property type="match status" value="1"/>
</dbReference>
<evidence type="ECO:0000256" key="4">
    <source>
        <dbReference type="ARBA" id="ARBA00022527"/>
    </source>
</evidence>
<dbReference type="Pfam" id="PF13424">
    <property type="entry name" value="TPR_12"/>
    <property type="match status" value="4"/>
</dbReference>
<dbReference type="InterPro" id="IPR011990">
    <property type="entry name" value="TPR-like_helical_dom_sf"/>
</dbReference>
<dbReference type="OrthoDB" id="6111975at2"/>
<dbReference type="PANTHER" id="PTHR43289:SF34">
    <property type="entry name" value="SERINE_THREONINE-PROTEIN KINASE YBDM-RELATED"/>
    <property type="match status" value="1"/>
</dbReference>
<dbReference type="Gene3D" id="1.25.40.10">
    <property type="entry name" value="Tetratricopeptide repeat domain"/>
    <property type="match status" value="4"/>
</dbReference>
<dbReference type="SUPFAM" id="SSF56112">
    <property type="entry name" value="Protein kinase-like (PK-like)"/>
    <property type="match status" value="1"/>
</dbReference>
<feature type="region of interest" description="Disordered" evidence="12">
    <location>
        <begin position="188"/>
        <end position="207"/>
    </location>
</feature>
<keyword evidence="6 11" id="KW-0547">Nucleotide-binding</keyword>
<feature type="domain" description="Protein kinase" evidence="13">
    <location>
        <begin position="86"/>
        <end position="423"/>
    </location>
</feature>
<dbReference type="InterPro" id="IPR001245">
    <property type="entry name" value="Ser-Thr/Tyr_kinase_cat_dom"/>
</dbReference>
<evidence type="ECO:0000313" key="14">
    <source>
        <dbReference type="EMBL" id="QEH33000.1"/>
    </source>
</evidence>
<accession>A0A5B9VZA1</accession>
<keyword evidence="9" id="KW-0963">Cytoplasm</keyword>
<dbReference type="CDD" id="cd14014">
    <property type="entry name" value="STKc_PknB_like"/>
    <property type="match status" value="1"/>
</dbReference>
<comment type="subcellular location">
    <subcellularLocation>
        <location evidence="1">Cytoplasm</location>
        <location evidence="1">Cytoskeleton</location>
        <location evidence="1">Microtubule organizing center</location>
        <location evidence="1">Centrosome</location>
    </subcellularLocation>
    <subcellularLocation>
        <location evidence="2">Cytoplasm</location>
        <location evidence="2">Cytoskeleton</location>
        <location evidence="2">Spindle pole</location>
    </subcellularLocation>
</comment>
<dbReference type="AlphaFoldDB" id="A0A5B9VZA1"/>
<dbReference type="SUPFAM" id="SSF48452">
    <property type="entry name" value="TPR-like"/>
    <property type="match status" value="4"/>
</dbReference>
<feature type="repeat" description="TPR" evidence="10">
    <location>
        <begin position="983"/>
        <end position="1016"/>
    </location>
</feature>
<keyword evidence="5 14" id="KW-0808">Transferase</keyword>
<dbReference type="Proteomes" id="UP000324233">
    <property type="component" value="Chromosome"/>
</dbReference>
<dbReference type="InterPro" id="IPR017441">
    <property type="entry name" value="Protein_kinase_ATP_BS"/>
</dbReference>
<dbReference type="GO" id="GO:0000922">
    <property type="term" value="C:spindle pole"/>
    <property type="evidence" value="ECO:0007669"/>
    <property type="project" value="UniProtKB-SubCell"/>
</dbReference>
<evidence type="ECO:0000256" key="9">
    <source>
        <dbReference type="ARBA" id="ARBA00023212"/>
    </source>
</evidence>
<dbReference type="PROSITE" id="PS00107">
    <property type="entry name" value="PROTEIN_KINASE_ATP"/>
    <property type="match status" value="1"/>
</dbReference>
<evidence type="ECO:0000256" key="1">
    <source>
        <dbReference type="ARBA" id="ARBA00004300"/>
    </source>
</evidence>
<dbReference type="InterPro" id="IPR019734">
    <property type="entry name" value="TPR_rpt"/>
</dbReference>
<evidence type="ECO:0000256" key="12">
    <source>
        <dbReference type="SAM" id="MobiDB-lite"/>
    </source>
</evidence>
<dbReference type="Pfam" id="PF07714">
    <property type="entry name" value="PK_Tyr_Ser-Thr"/>
    <property type="match status" value="1"/>
</dbReference>
<keyword evidence="7 14" id="KW-0418">Kinase</keyword>
<sequence>MDATESGPSPVGPLVEEFLERRRLGERPTLEEFVARFPELEAEIRRVFPALGLLEELGPGTVGAGATTADGPVGDAGPSSERLGDFRILREIGRGGMGVVYEAEQGSLGRRVALKVLPPGRLAGEEPLRRFEREAQAAARLHHTNIVPVFGSGREQGCAYYVMQLIRGRGLDRVIEELARLRRSLGAPADGEATVAGHDPEEAPQPGAIARSMLSGRFEKADGPPGGADAADAPTPPPAESEAGAASDSVSTSTASDLHLARGVARVGIQVAEALAYAHRQGVLHRDIKPSNLLLDEAGDVWVADFGLAKLAEGDDLTHTGEVVGTLRYMAPERFRGEGDGRSDQYSLGLTLYELLALRPAFDAPDRARLVRLVMEGDPPPLRKVAPSVPADLATIVAKAMSRRPEDRYPTAGALADDLRRWRDGSPISARPVGPLERLAKWARRNPALAASTGVAIGLAASLIAALAISNVRIRAAFGRAESALERAKVSARQAEQVIAFLTEDILGQADPEVNPVRDNLTVEEALDRAGDRIGHRFEGEPEVDAEIRYAIGRMYHQRGRNQKAEPHLRQAWETLGRAAGPEDPRTLRARLYFAVALQNLQRYEEAEGHLRELLRSPDEPRRILVIQSHLADLFWETGKLEEAEALQRRLVEGFGETDGPQAEMTLTMRLFLARVLSSRGALDEAEAILRDVVEIRRRTCEPQAPPRLGAQRQLASFLNAQGRFAEAEPILRETLEGYDQVYGPDHPHTLTTLGSLVISLWRLGRFAEAEPLSRRSCDAWMRTQGPDHPLGLSAMSVRALLMMDRGEFDRAEPLLREVLHTRERIQGPEHFDTAIAAMNLGRACRFRGQPAQAAALCRRGLETLRSKLGPDHPTTRTAADILAGCLLDAGRAPEAVAMLEGGVRERPEDPSALVRLALSLLASGDEAGYRARCAEGLGRLADPAGPDAVEVLRAGLLVSGAIDPARAVATAEAAAAREPKAAERRFLLGLALLRADRLGEAVDRLTEAADLDPTWTSVAQARAAAAIACARLGREAEALAWVARASDRRGDPARRIPAGWVLTPAASWRDRLVLDRLTREAAALALDPLVPANPFAPG</sequence>
<evidence type="ECO:0000256" key="7">
    <source>
        <dbReference type="ARBA" id="ARBA00022777"/>
    </source>
</evidence>
<dbReference type="InterPro" id="IPR000719">
    <property type="entry name" value="Prot_kinase_dom"/>
</dbReference>
<keyword evidence="4" id="KW-0723">Serine/threonine-protein kinase</keyword>
<name>A0A5B9VZA1_9BACT</name>
<dbReference type="PROSITE" id="PS50005">
    <property type="entry name" value="TPR"/>
    <property type="match status" value="1"/>
</dbReference>
<evidence type="ECO:0000256" key="5">
    <source>
        <dbReference type="ARBA" id="ARBA00022679"/>
    </source>
</evidence>
<dbReference type="SMART" id="SM00028">
    <property type="entry name" value="TPR"/>
    <property type="match status" value="6"/>
</dbReference>
<dbReference type="Gene3D" id="1.10.510.10">
    <property type="entry name" value="Transferase(Phosphotransferase) domain 1"/>
    <property type="match status" value="1"/>
</dbReference>
<feature type="region of interest" description="Disordered" evidence="12">
    <location>
        <begin position="217"/>
        <end position="252"/>
    </location>
</feature>
<evidence type="ECO:0000256" key="3">
    <source>
        <dbReference type="ARBA" id="ARBA00010886"/>
    </source>
</evidence>
<proteinExistence type="inferred from homology"/>
<keyword evidence="15" id="KW-1185">Reference proteome</keyword>
<feature type="binding site" evidence="11">
    <location>
        <position position="115"/>
    </location>
    <ligand>
        <name>ATP</name>
        <dbReference type="ChEBI" id="CHEBI:30616"/>
    </ligand>
</feature>
<evidence type="ECO:0000256" key="10">
    <source>
        <dbReference type="PROSITE-ProRule" id="PRU00339"/>
    </source>
</evidence>
<dbReference type="GO" id="GO:0005524">
    <property type="term" value="F:ATP binding"/>
    <property type="evidence" value="ECO:0007669"/>
    <property type="project" value="UniProtKB-UniRule"/>
</dbReference>
<dbReference type="PANTHER" id="PTHR43289">
    <property type="entry name" value="MITOGEN-ACTIVATED PROTEIN KINASE KINASE KINASE 20-RELATED"/>
    <property type="match status" value="1"/>
</dbReference>
<dbReference type="GO" id="GO:0004674">
    <property type="term" value="F:protein serine/threonine kinase activity"/>
    <property type="evidence" value="ECO:0007669"/>
    <property type="project" value="UniProtKB-KW"/>
</dbReference>
<protein>
    <submittedName>
        <fullName evidence="14">Serine/threonine-protein kinase pkn5</fullName>
        <ecNumber evidence="14">2.7.11.1</ecNumber>
    </submittedName>
</protein>
<evidence type="ECO:0000256" key="8">
    <source>
        <dbReference type="ARBA" id="ARBA00022840"/>
    </source>
</evidence>
<dbReference type="EMBL" id="CP042997">
    <property type="protein sequence ID" value="QEH33000.1"/>
    <property type="molecule type" value="Genomic_DNA"/>
</dbReference>
<dbReference type="GO" id="GO:0005813">
    <property type="term" value="C:centrosome"/>
    <property type="evidence" value="ECO:0007669"/>
    <property type="project" value="UniProtKB-SubCell"/>
</dbReference>
<dbReference type="InterPro" id="IPR011009">
    <property type="entry name" value="Kinase-like_dom_sf"/>
</dbReference>
<keyword evidence="10" id="KW-0802">TPR repeat</keyword>
<dbReference type="RefSeq" id="WP_148592581.1">
    <property type="nucleotide sequence ID" value="NZ_CP042997.1"/>
</dbReference>
<organism evidence="14 15">
    <name type="scientific">Aquisphaera giovannonii</name>
    <dbReference type="NCBI Taxonomy" id="406548"/>
    <lineage>
        <taxon>Bacteria</taxon>
        <taxon>Pseudomonadati</taxon>
        <taxon>Planctomycetota</taxon>
        <taxon>Planctomycetia</taxon>
        <taxon>Isosphaerales</taxon>
        <taxon>Isosphaeraceae</taxon>
        <taxon>Aquisphaera</taxon>
    </lineage>
</organism>
<dbReference type="EC" id="2.7.11.1" evidence="14"/>
<keyword evidence="8 11" id="KW-0067">ATP-binding</keyword>
<gene>
    <name evidence="14" type="primary">pkn5_2</name>
    <name evidence="14" type="ORF">OJF2_14920</name>
</gene>
<reference evidence="14 15" key="1">
    <citation type="submission" date="2019-08" db="EMBL/GenBank/DDBJ databases">
        <title>Deep-cultivation of Planctomycetes and their phenomic and genomic characterization uncovers novel biology.</title>
        <authorList>
            <person name="Wiegand S."/>
            <person name="Jogler M."/>
            <person name="Boedeker C."/>
            <person name="Pinto D."/>
            <person name="Vollmers J."/>
            <person name="Rivas-Marin E."/>
            <person name="Kohn T."/>
            <person name="Peeters S.H."/>
            <person name="Heuer A."/>
            <person name="Rast P."/>
            <person name="Oberbeckmann S."/>
            <person name="Bunk B."/>
            <person name="Jeske O."/>
            <person name="Meyerdierks A."/>
            <person name="Storesund J.E."/>
            <person name="Kallscheuer N."/>
            <person name="Luecker S."/>
            <person name="Lage O.M."/>
            <person name="Pohl T."/>
            <person name="Merkel B.J."/>
            <person name="Hornburger P."/>
            <person name="Mueller R.-W."/>
            <person name="Bruemmer F."/>
            <person name="Labrenz M."/>
            <person name="Spormann A.M."/>
            <person name="Op den Camp H."/>
            <person name="Overmann J."/>
            <person name="Amann R."/>
            <person name="Jetten M.S.M."/>
            <person name="Mascher T."/>
            <person name="Medema M.H."/>
            <person name="Devos D.P."/>
            <person name="Kaster A.-K."/>
            <person name="Ovreas L."/>
            <person name="Rohde M."/>
            <person name="Galperin M.Y."/>
            <person name="Jogler C."/>
        </authorList>
    </citation>
    <scope>NUCLEOTIDE SEQUENCE [LARGE SCALE GENOMIC DNA]</scope>
    <source>
        <strain evidence="14 15">OJF2</strain>
    </source>
</reference>
<evidence type="ECO:0000256" key="11">
    <source>
        <dbReference type="PROSITE-ProRule" id="PRU10141"/>
    </source>
</evidence>
<dbReference type="KEGG" id="agv:OJF2_14920"/>